<dbReference type="OrthoDB" id="9784739at2"/>
<dbReference type="InterPro" id="IPR001451">
    <property type="entry name" value="Hexapep"/>
</dbReference>
<proteinExistence type="inferred from homology"/>
<keyword evidence="6 7" id="KW-0012">Acyltransferase</keyword>
<dbReference type="InterPro" id="IPR011004">
    <property type="entry name" value="Trimer_LpxA-like_sf"/>
</dbReference>
<dbReference type="Pfam" id="PF00132">
    <property type="entry name" value="Hexapep"/>
    <property type="match status" value="2"/>
</dbReference>
<keyword evidence="5 7" id="KW-0443">Lipid metabolism</keyword>
<keyword evidence="2 7" id="KW-0441">Lipid A biosynthesis</keyword>
<dbReference type="CDD" id="cd03352">
    <property type="entry name" value="LbH_LpxD"/>
    <property type="match status" value="1"/>
</dbReference>
<comment type="subunit">
    <text evidence="7">Homotrimer.</text>
</comment>
<sequence length="353" mass="36585">MSEGVAVQDLAECVEAEVVGNADTLISRVAALSDAGPDAIGFCTNANYLDALRATRAGAVLIRREHLEACPTTALVVDDPYYAYAAVAARLYPAKRPAAGVHPTAVLADDVVLGDDVVIGPHVVLEAGVQVGDRCQIGPGCHIGVQTRLGEDTELLGRVTVGAHCEVGKRVVMHPGVVVGADGFGFAKGPGDSGWRKVPQLGRVVLGDDVDLGANTTVDRGAIGDTVLEEGVKLDNQVHIGHNVRVGARTIIAGNTVVAGSTTIGCDCMIGGSTAITGHISLADEVMLMGMTGVTGTIDESGAYASPLPAQPISKWRRNTVRFTQLDSLFRRVKKLEAASAAPGPAARRQDDD</sequence>
<keyword evidence="4 7" id="KW-0677">Repeat</keyword>
<dbReference type="GO" id="GO:0016020">
    <property type="term" value="C:membrane"/>
    <property type="evidence" value="ECO:0007669"/>
    <property type="project" value="GOC"/>
</dbReference>
<dbReference type="InterPro" id="IPR020573">
    <property type="entry name" value="UDP_GlcNAc_AcTrfase_non-rep"/>
</dbReference>
<gene>
    <name evidence="7" type="primary">lpxD</name>
    <name evidence="9" type="ORF">DFR31_2374</name>
</gene>
<organism evidence="9 10">
    <name type="scientific">Alkalispirillum mobile</name>
    <dbReference type="NCBI Taxonomy" id="85925"/>
    <lineage>
        <taxon>Bacteria</taxon>
        <taxon>Pseudomonadati</taxon>
        <taxon>Pseudomonadota</taxon>
        <taxon>Gammaproteobacteria</taxon>
        <taxon>Chromatiales</taxon>
        <taxon>Ectothiorhodospiraceae</taxon>
        <taxon>Alkalispirillum</taxon>
    </lineage>
</organism>
<evidence type="ECO:0000256" key="7">
    <source>
        <dbReference type="HAMAP-Rule" id="MF_00523"/>
    </source>
</evidence>
<dbReference type="NCBIfam" id="TIGR01853">
    <property type="entry name" value="lipid_A_lpxD"/>
    <property type="match status" value="1"/>
</dbReference>
<name>A0A498C1L9_9GAMM</name>
<dbReference type="NCBIfam" id="NF002060">
    <property type="entry name" value="PRK00892.1"/>
    <property type="match status" value="1"/>
</dbReference>
<dbReference type="EC" id="2.3.1.191" evidence="7"/>
<dbReference type="EMBL" id="RCDA01000004">
    <property type="protein sequence ID" value="RLK47060.1"/>
    <property type="molecule type" value="Genomic_DNA"/>
</dbReference>
<evidence type="ECO:0000256" key="6">
    <source>
        <dbReference type="ARBA" id="ARBA00023315"/>
    </source>
</evidence>
<evidence type="ECO:0000313" key="9">
    <source>
        <dbReference type="EMBL" id="RLK47060.1"/>
    </source>
</evidence>
<dbReference type="Pfam" id="PF04613">
    <property type="entry name" value="LpxD"/>
    <property type="match status" value="1"/>
</dbReference>
<dbReference type="PANTHER" id="PTHR43378">
    <property type="entry name" value="UDP-3-O-ACYLGLUCOSAMINE N-ACYLTRANSFERASE"/>
    <property type="match status" value="1"/>
</dbReference>
<evidence type="ECO:0000313" key="10">
    <source>
        <dbReference type="Proteomes" id="UP000275461"/>
    </source>
</evidence>
<dbReference type="RefSeq" id="WP_121442893.1">
    <property type="nucleotide sequence ID" value="NZ_RCDA01000004.1"/>
</dbReference>
<dbReference type="Gene3D" id="2.160.10.10">
    <property type="entry name" value="Hexapeptide repeat proteins"/>
    <property type="match status" value="1"/>
</dbReference>
<comment type="caution">
    <text evidence="9">The sequence shown here is derived from an EMBL/GenBank/DDBJ whole genome shotgun (WGS) entry which is preliminary data.</text>
</comment>
<comment type="pathway">
    <text evidence="7">Bacterial outer membrane biogenesis; LPS lipid A biosynthesis.</text>
</comment>
<keyword evidence="3 7" id="KW-0808">Transferase</keyword>
<reference evidence="9 10" key="1">
    <citation type="submission" date="2018-10" db="EMBL/GenBank/DDBJ databases">
        <title>Genomic Encyclopedia of Type Strains, Phase IV (KMG-IV): sequencing the most valuable type-strain genomes for metagenomic binning, comparative biology and taxonomic classification.</title>
        <authorList>
            <person name="Goeker M."/>
        </authorList>
    </citation>
    <scope>NUCLEOTIDE SEQUENCE [LARGE SCALE GENOMIC DNA]</scope>
    <source>
        <strain evidence="9 10">DSM 12769</strain>
    </source>
</reference>
<dbReference type="GO" id="GO:0016410">
    <property type="term" value="F:N-acyltransferase activity"/>
    <property type="evidence" value="ECO:0007669"/>
    <property type="project" value="InterPro"/>
</dbReference>
<keyword evidence="10" id="KW-1185">Reference proteome</keyword>
<evidence type="ECO:0000256" key="4">
    <source>
        <dbReference type="ARBA" id="ARBA00022737"/>
    </source>
</evidence>
<dbReference type="Gene3D" id="3.40.1390.10">
    <property type="entry name" value="MurE/MurF, N-terminal domain"/>
    <property type="match status" value="1"/>
</dbReference>
<evidence type="ECO:0000256" key="1">
    <source>
        <dbReference type="ARBA" id="ARBA00022516"/>
    </source>
</evidence>
<comment type="catalytic activity">
    <reaction evidence="7">
        <text>a UDP-3-O-[(3R)-3-hydroxyacyl]-alpha-D-glucosamine + a (3R)-hydroxyacyl-[ACP] = a UDP-2-N,3-O-bis[(3R)-3-hydroxyacyl]-alpha-D-glucosamine + holo-[ACP] + H(+)</text>
        <dbReference type="Rhea" id="RHEA:53836"/>
        <dbReference type="Rhea" id="RHEA-COMP:9685"/>
        <dbReference type="Rhea" id="RHEA-COMP:9945"/>
        <dbReference type="ChEBI" id="CHEBI:15378"/>
        <dbReference type="ChEBI" id="CHEBI:64479"/>
        <dbReference type="ChEBI" id="CHEBI:78827"/>
        <dbReference type="ChEBI" id="CHEBI:137740"/>
        <dbReference type="ChEBI" id="CHEBI:137748"/>
        <dbReference type="EC" id="2.3.1.191"/>
    </reaction>
</comment>
<dbReference type="InterPro" id="IPR007691">
    <property type="entry name" value="LpxD"/>
</dbReference>
<comment type="similarity">
    <text evidence="7">Belongs to the transferase hexapeptide repeat family. LpxD subfamily.</text>
</comment>
<evidence type="ECO:0000256" key="2">
    <source>
        <dbReference type="ARBA" id="ARBA00022556"/>
    </source>
</evidence>
<dbReference type="HAMAP" id="MF_00523">
    <property type="entry name" value="LpxD"/>
    <property type="match status" value="1"/>
</dbReference>
<dbReference type="PANTHER" id="PTHR43378:SF2">
    <property type="entry name" value="UDP-3-O-ACYLGLUCOSAMINE N-ACYLTRANSFERASE 1, MITOCHONDRIAL-RELATED"/>
    <property type="match status" value="1"/>
</dbReference>
<accession>A0A498C1L9</accession>
<dbReference type="AlphaFoldDB" id="A0A498C1L9"/>
<feature type="active site" description="Proton acceptor" evidence="7">
    <location>
        <position position="242"/>
    </location>
</feature>
<dbReference type="Gene3D" id="1.20.5.170">
    <property type="match status" value="1"/>
</dbReference>
<feature type="domain" description="UDP-3-O-[3-hydroxymyristoyl] glucosamine N-acyltransferase non-repeat region" evidence="8">
    <location>
        <begin position="23"/>
        <end position="89"/>
    </location>
</feature>
<dbReference type="GO" id="GO:0009245">
    <property type="term" value="P:lipid A biosynthetic process"/>
    <property type="evidence" value="ECO:0007669"/>
    <property type="project" value="UniProtKB-UniRule"/>
</dbReference>
<dbReference type="SUPFAM" id="SSF51161">
    <property type="entry name" value="Trimeric LpxA-like enzymes"/>
    <property type="match status" value="1"/>
</dbReference>
<evidence type="ECO:0000256" key="3">
    <source>
        <dbReference type="ARBA" id="ARBA00022679"/>
    </source>
</evidence>
<evidence type="ECO:0000259" key="8">
    <source>
        <dbReference type="Pfam" id="PF04613"/>
    </source>
</evidence>
<dbReference type="UniPathway" id="UPA00973"/>
<dbReference type="GO" id="GO:0103118">
    <property type="term" value="F:UDP-3-O-[(3R)-3-hydroxyacyl]-glucosamine N-acyltransferase activity"/>
    <property type="evidence" value="ECO:0007669"/>
    <property type="project" value="UniProtKB-EC"/>
</dbReference>
<protein>
    <recommendedName>
        <fullName evidence="7">UDP-3-O-acylglucosamine N-acyltransferase</fullName>
        <ecNumber evidence="7">2.3.1.191</ecNumber>
    </recommendedName>
</protein>
<evidence type="ECO:0000256" key="5">
    <source>
        <dbReference type="ARBA" id="ARBA00023098"/>
    </source>
</evidence>
<comment type="function">
    <text evidence="7">Catalyzes the N-acylation of UDP-3-O-acylglucosamine using 3-hydroxyacyl-ACP as the acyl donor. Is involved in the biosynthesis of lipid A, a phosphorylated glycolipid that anchors the lipopolysaccharide to the outer membrane of the cell.</text>
</comment>
<dbReference type="Proteomes" id="UP000275461">
    <property type="component" value="Unassembled WGS sequence"/>
</dbReference>
<keyword evidence="1 7" id="KW-0444">Lipid biosynthesis</keyword>